<dbReference type="OrthoDB" id="638130at2759"/>
<evidence type="ECO:0000256" key="1">
    <source>
        <dbReference type="SAM" id="MobiDB-lite"/>
    </source>
</evidence>
<feature type="domain" description="KIB1-4 beta-propeller" evidence="2">
    <location>
        <begin position="149"/>
        <end position="384"/>
    </location>
</feature>
<dbReference type="PANTHER" id="PTHR33110">
    <property type="entry name" value="F-BOX/KELCH-REPEAT PROTEIN-RELATED"/>
    <property type="match status" value="1"/>
</dbReference>
<dbReference type="EMBL" id="SPHZ02000003">
    <property type="protein sequence ID" value="KAF0922627.1"/>
    <property type="molecule type" value="Genomic_DNA"/>
</dbReference>
<proteinExistence type="predicted"/>
<feature type="compositionally biased region" description="Basic residues" evidence="1">
    <location>
        <begin position="411"/>
        <end position="423"/>
    </location>
</feature>
<dbReference type="Proteomes" id="UP000479710">
    <property type="component" value="Unassembled WGS sequence"/>
</dbReference>
<gene>
    <name evidence="3" type="ORF">E2562_001036</name>
</gene>
<dbReference type="InterPro" id="IPR005174">
    <property type="entry name" value="KIB1-4_b-propeller"/>
</dbReference>
<protein>
    <recommendedName>
        <fullName evidence="2">KIB1-4 beta-propeller domain-containing protein</fullName>
    </recommendedName>
</protein>
<keyword evidence="4" id="KW-1185">Reference proteome</keyword>
<name>A0A6G1ED07_9ORYZ</name>
<dbReference type="Pfam" id="PF03478">
    <property type="entry name" value="Beta-prop_KIB1-4"/>
    <property type="match status" value="1"/>
</dbReference>
<reference evidence="3 4" key="1">
    <citation type="submission" date="2019-11" db="EMBL/GenBank/DDBJ databases">
        <title>Whole genome sequence of Oryza granulata.</title>
        <authorList>
            <person name="Li W."/>
        </authorList>
    </citation>
    <scope>NUCLEOTIDE SEQUENCE [LARGE SCALE GENOMIC DNA]</scope>
    <source>
        <strain evidence="4">cv. Menghai</strain>
        <tissue evidence="3">Leaf</tissue>
    </source>
</reference>
<dbReference type="PANTHER" id="PTHR33110:SF135">
    <property type="entry name" value="OS05G0539300 PROTEIN"/>
    <property type="match status" value="1"/>
</dbReference>
<feature type="region of interest" description="Disordered" evidence="1">
    <location>
        <begin position="402"/>
        <end position="423"/>
    </location>
</feature>
<comment type="caution">
    <text evidence="3">The sequence shown here is derived from an EMBL/GenBank/DDBJ whole genome shotgun (WGS) entry which is preliminary data.</text>
</comment>
<accession>A0A6G1ED07</accession>
<evidence type="ECO:0000313" key="3">
    <source>
        <dbReference type="EMBL" id="KAF0922627.1"/>
    </source>
</evidence>
<evidence type="ECO:0000313" key="4">
    <source>
        <dbReference type="Proteomes" id="UP000479710"/>
    </source>
</evidence>
<evidence type="ECO:0000259" key="2">
    <source>
        <dbReference type="Pfam" id="PF03478"/>
    </source>
</evidence>
<dbReference type="AlphaFoldDB" id="A0A6G1ED07"/>
<organism evidence="3 4">
    <name type="scientific">Oryza meyeriana var. granulata</name>
    <dbReference type="NCBI Taxonomy" id="110450"/>
    <lineage>
        <taxon>Eukaryota</taxon>
        <taxon>Viridiplantae</taxon>
        <taxon>Streptophyta</taxon>
        <taxon>Embryophyta</taxon>
        <taxon>Tracheophyta</taxon>
        <taxon>Spermatophyta</taxon>
        <taxon>Magnoliopsida</taxon>
        <taxon>Liliopsida</taxon>
        <taxon>Poales</taxon>
        <taxon>Poaceae</taxon>
        <taxon>BOP clade</taxon>
        <taxon>Oryzoideae</taxon>
        <taxon>Oryzeae</taxon>
        <taxon>Oryzinae</taxon>
        <taxon>Oryza</taxon>
        <taxon>Oryza meyeriana</taxon>
    </lineage>
</organism>
<sequence length="436" mass="50088">MVAAGDNIEEDIFEQVDNNMSDKIVDNLEESYENVHSRPNMQQLHSINYTKAADGHANLSLPHERMIGKGFTLEQADDDIINRFVNDLEDSHSNVHALPNNVQQLAHPRLLRSSQRTPGPILRLLRRRLGLLLSLHQADQHFLLSLHNLGQSIRLPNLFRLRYHLPPKPPREILHRIFIVAATLSRQPTEERCVAAGIMGFYRSPDDPWYIVFWQMGEQELTESFLTTEDEEELIVEDLLYSNGAGAFLFLTRGGHIREFHQPIFPLQDMRTEVLHFQPRGDDDDGGRLVLARYLVMSRGMLLMVIWLGTPQPLPWPTSAFRVFQREDRDVINDDGEVQAEHYWAKLPALDGRMLFVGRGCSRSYEAAHGYPGMEGVYFLDDRSFYDPMIMFRDDAERQYTAATSGDGRDHHHRSGAASRSKVRRTTSLRFGFSLE</sequence>